<dbReference type="Proteomes" id="UP000712281">
    <property type="component" value="Unassembled WGS sequence"/>
</dbReference>
<dbReference type="EMBL" id="QGKW02001940">
    <property type="protein sequence ID" value="KAF2554486.1"/>
    <property type="molecule type" value="Genomic_DNA"/>
</dbReference>
<sequence>MAISLSDPDPTENAYAAQLDAAKRLALRIQCLWFLLCMGSSSDLCFRKCRLQETADIVVEYMGGPVENADEALRRWMHRSYELRNNFTSDQGPIETTTVEECFVNEKRIEVEIRSLAVTVARFDKQTDQWLAATHAVNSAVKEIGDFENWMKRMEFDCKNPTLKNHRWSSKISNNGHNSRMCPTRGSGTCGGLGGSSYSAVKLFRVRLTDGSIIKKSANIGNLSALAVHHRVSPSFPLATENHSDSPLSDHARYSNQDNEGYLSDDPARGFGPIHRRVERKRGKVFSMVVEVVCGKASSHLNLSPWLCVRVYGVEIDIGLLLKLIGSYHRFSEVVCGKLSSHFAYHVVEHGVYGYVCLSVIAMAISLSDPYPTENAYAAQLDAAKRISLKVKAPVTDTDLNQKVKDGFCDVYVITSNFISQGRIQCVWFLMCMGSSSDLCFRKCRLQGDFEFLVNRFIDPELKDWRVEHLFCLWNVQTLFVVRCK</sequence>
<dbReference type="GO" id="GO:0016197">
    <property type="term" value="P:endosomal transport"/>
    <property type="evidence" value="ECO:0007669"/>
    <property type="project" value="TreeGrafter"/>
</dbReference>
<proteinExistence type="inferred from homology"/>
<dbReference type="Pfam" id="PF06320">
    <property type="entry name" value="GCN5L1"/>
    <property type="match status" value="1"/>
</dbReference>
<dbReference type="GO" id="GO:0031083">
    <property type="term" value="C:BLOC-1 complex"/>
    <property type="evidence" value="ECO:0007669"/>
    <property type="project" value="InterPro"/>
</dbReference>
<evidence type="ECO:0000256" key="2">
    <source>
        <dbReference type="ARBA" id="ARBA00019577"/>
    </source>
</evidence>
<protein>
    <recommendedName>
        <fullName evidence="2">Biogenesis of lysosome-related organelles complex 1 subunit 1</fullName>
    </recommendedName>
</protein>
<comment type="caution">
    <text evidence="3">The sequence shown here is derived from an EMBL/GenBank/DDBJ whole genome shotgun (WGS) entry which is preliminary data.</text>
</comment>
<dbReference type="AlphaFoldDB" id="A0A8S9HCH6"/>
<organism evidence="3 4">
    <name type="scientific">Brassica cretica</name>
    <name type="common">Mustard</name>
    <dbReference type="NCBI Taxonomy" id="69181"/>
    <lineage>
        <taxon>Eukaryota</taxon>
        <taxon>Viridiplantae</taxon>
        <taxon>Streptophyta</taxon>
        <taxon>Embryophyta</taxon>
        <taxon>Tracheophyta</taxon>
        <taxon>Spermatophyta</taxon>
        <taxon>Magnoliopsida</taxon>
        <taxon>eudicotyledons</taxon>
        <taxon>Gunneridae</taxon>
        <taxon>Pentapetalae</taxon>
        <taxon>rosids</taxon>
        <taxon>malvids</taxon>
        <taxon>Brassicales</taxon>
        <taxon>Brassicaceae</taxon>
        <taxon>Brassiceae</taxon>
        <taxon>Brassica</taxon>
    </lineage>
</organism>
<dbReference type="PANTHER" id="PTHR13073">
    <property type="entry name" value="BLOC-1 COMPLEX SUBUNIT 1"/>
    <property type="match status" value="1"/>
</dbReference>
<accession>A0A8S9HCH6</accession>
<comment type="similarity">
    <text evidence="1">Belongs to the BLOC1S1 family.</text>
</comment>
<reference evidence="3" key="1">
    <citation type="submission" date="2019-12" db="EMBL/GenBank/DDBJ databases">
        <title>Genome sequencing and annotation of Brassica cretica.</title>
        <authorList>
            <person name="Studholme D.J."/>
            <person name="Sarris P.F."/>
        </authorList>
    </citation>
    <scope>NUCLEOTIDE SEQUENCE</scope>
    <source>
        <strain evidence="3">PFS-001/15</strain>
        <tissue evidence="3">Leaf</tissue>
    </source>
</reference>
<dbReference type="InterPro" id="IPR009395">
    <property type="entry name" value="BLOC1S1"/>
</dbReference>
<dbReference type="PANTHER" id="PTHR13073:SF0">
    <property type="entry name" value="BIOGENESIS OF LYSOSOME-RELATED ORGANELLES COMPLEX 1 SUBUNIT 1"/>
    <property type="match status" value="1"/>
</dbReference>
<gene>
    <name evidence="3" type="ORF">F2Q68_00013062</name>
</gene>
<name>A0A8S9HCH6_BRACR</name>
<evidence type="ECO:0000256" key="1">
    <source>
        <dbReference type="ARBA" id="ARBA00007133"/>
    </source>
</evidence>
<evidence type="ECO:0000313" key="4">
    <source>
        <dbReference type="Proteomes" id="UP000712281"/>
    </source>
</evidence>
<evidence type="ECO:0000313" key="3">
    <source>
        <dbReference type="EMBL" id="KAF2554486.1"/>
    </source>
</evidence>